<dbReference type="Gene3D" id="1.25.40.10">
    <property type="entry name" value="Tetratricopeptide repeat domain"/>
    <property type="match status" value="1"/>
</dbReference>
<evidence type="ECO:0000256" key="1">
    <source>
        <dbReference type="ARBA" id="ARBA00022741"/>
    </source>
</evidence>
<dbReference type="InterPro" id="IPR036388">
    <property type="entry name" value="WH-like_DNA-bd_sf"/>
</dbReference>
<dbReference type="Gene3D" id="1.10.10.10">
    <property type="entry name" value="Winged helix-like DNA-binding domain superfamily/Winged helix DNA-binding domain"/>
    <property type="match status" value="1"/>
</dbReference>
<dbReference type="InterPro" id="IPR041664">
    <property type="entry name" value="AAA_16"/>
</dbReference>
<keyword evidence="1" id="KW-0547">Nucleotide-binding</keyword>
<dbReference type="GO" id="GO:0006355">
    <property type="term" value="P:regulation of DNA-templated transcription"/>
    <property type="evidence" value="ECO:0007669"/>
    <property type="project" value="InterPro"/>
</dbReference>
<dbReference type="Pfam" id="PF13191">
    <property type="entry name" value="AAA_16"/>
    <property type="match status" value="1"/>
</dbReference>
<proteinExistence type="predicted"/>
<feature type="domain" description="HTH luxR-type" evidence="4">
    <location>
        <begin position="865"/>
        <end position="930"/>
    </location>
</feature>
<evidence type="ECO:0000313" key="6">
    <source>
        <dbReference type="Proteomes" id="UP000619260"/>
    </source>
</evidence>
<dbReference type="GO" id="GO:0005524">
    <property type="term" value="F:ATP binding"/>
    <property type="evidence" value="ECO:0007669"/>
    <property type="project" value="UniProtKB-KW"/>
</dbReference>
<organism evidence="5 6">
    <name type="scientific">Virgisporangium aliadipatigenens</name>
    <dbReference type="NCBI Taxonomy" id="741659"/>
    <lineage>
        <taxon>Bacteria</taxon>
        <taxon>Bacillati</taxon>
        <taxon>Actinomycetota</taxon>
        <taxon>Actinomycetes</taxon>
        <taxon>Micromonosporales</taxon>
        <taxon>Micromonosporaceae</taxon>
        <taxon>Virgisporangium</taxon>
    </lineage>
</organism>
<dbReference type="InterPro" id="IPR011990">
    <property type="entry name" value="TPR-like_helical_dom_sf"/>
</dbReference>
<dbReference type="GO" id="GO:0005737">
    <property type="term" value="C:cytoplasm"/>
    <property type="evidence" value="ECO:0007669"/>
    <property type="project" value="TreeGrafter"/>
</dbReference>
<gene>
    <name evidence="5" type="ORF">Val02_84280</name>
</gene>
<feature type="coiled-coil region" evidence="3">
    <location>
        <begin position="585"/>
        <end position="612"/>
    </location>
</feature>
<dbReference type="InterPro" id="IPR027417">
    <property type="entry name" value="P-loop_NTPase"/>
</dbReference>
<dbReference type="SUPFAM" id="SSF52540">
    <property type="entry name" value="P-loop containing nucleoside triphosphate hydrolases"/>
    <property type="match status" value="1"/>
</dbReference>
<dbReference type="CDD" id="cd06170">
    <property type="entry name" value="LuxR_C_like"/>
    <property type="match status" value="1"/>
</dbReference>
<dbReference type="Proteomes" id="UP000619260">
    <property type="component" value="Unassembled WGS sequence"/>
</dbReference>
<dbReference type="GO" id="GO:0003677">
    <property type="term" value="F:DNA binding"/>
    <property type="evidence" value="ECO:0007669"/>
    <property type="project" value="InterPro"/>
</dbReference>
<keyword evidence="6" id="KW-1185">Reference proteome</keyword>
<protein>
    <submittedName>
        <fullName evidence="5">Transcriptional regulator</fullName>
    </submittedName>
</protein>
<dbReference type="EMBL" id="BOPF01000050">
    <property type="protein sequence ID" value="GIJ51542.1"/>
    <property type="molecule type" value="Genomic_DNA"/>
</dbReference>
<dbReference type="PROSITE" id="PS50043">
    <property type="entry name" value="HTH_LUXR_2"/>
    <property type="match status" value="1"/>
</dbReference>
<dbReference type="PANTHER" id="PTHR16305">
    <property type="entry name" value="TESTICULAR SOLUBLE ADENYLYL CYCLASE"/>
    <property type="match status" value="1"/>
</dbReference>
<dbReference type="Pfam" id="PF00196">
    <property type="entry name" value="GerE"/>
    <property type="match status" value="1"/>
</dbReference>
<dbReference type="PANTHER" id="PTHR16305:SF35">
    <property type="entry name" value="TRANSCRIPTIONAL ACTIVATOR DOMAIN"/>
    <property type="match status" value="1"/>
</dbReference>
<dbReference type="InterPro" id="IPR000792">
    <property type="entry name" value="Tscrpt_reg_LuxR_C"/>
</dbReference>
<dbReference type="AlphaFoldDB" id="A0A8J3YVP9"/>
<keyword evidence="2" id="KW-0067">ATP-binding</keyword>
<evidence type="ECO:0000256" key="3">
    <source>
        <dbReference type="SAM" id="Coils"/>
    </source>
</evidence>
<dbReference type="InterPro" id="IPR016032">
    <property type="entry name" value="Sig_transdc_resp-reg_C-effctor"/>
</dbReference>
<keyword evidence="3" id="KW-0175">Coiled coil</keyword>
<dbReference type="SUPFAM" id="SSF46894">
    <property type="entry name" value="C-terminal effector domain of the bipartite response regulators"/>
    <property type="match status" value="1"/>
</dbReference>
<comment type="caution">
    <text evidence="5">The sequence shown here is derived from an EMBL/GenBank/DDBJ whole genome shotgun (WGS) entry which is preliminary data.</text>
</comment>
<reference evidence="5" key="1">
    <citation type="submission" date="2021-01" db="EMBL/GenBank/DDBJ databases">
        <title>Whole genome shotgun sequence of Virgisporangium aliadipatigenens NBRC 105644.</title>
        <authorList>
            <person name="Komaki H."/>
            <person name="Tamura T."/>
        </authorList>
    </citation>
    <scope>NUCLEOTIDE SEQUENCE</scope>
    <source>
        <strain evidence="5">NBRC 105644</strain>
    </source>
</reference>
<sequence length="932" mass="98135">MPFARSHLRLYTGRLVHVTSTRTDAPVGRGDLLARAGTELAAGGSVLLWGPAGIGKSTILGAIGATGTGGLVLRAAAAQAEAELPYLALVDLFDGILDDDSGPALPPQLRAALDGALLRSAVPATPQDQLAVRLAVLELLRGLAAERPVLLVLDDVQWIDEPSAGVLRFVARRLANVPVQVIAAERVSDGGSPALADLCPTPCREIAVPPLGEADVSDILRARYGAAVPRHRLSRVYAASGGNPMFAVELGRALQERGEISPTGPLPVPDRLRGLLAARLAKLSPAGRPPLLIAAAAARPSRELISRCGADPGGLADAAAAGVVTVAVDGAVRFAHPLLREMVYADGSPAELAHAHERLAGTVTDPVERARHLAAASTGPDEELAATLAAAAGTARLRGAPATAADLAALAADRTPAGTGGSAATAAARRLSAAQYAYAAGAVAEAHRYATAALTDAADRRTRVGARLLLIDLAGQDISGIMPLLDAAFADALDEPDLLAHVRMYRAMKAWYDADTESTLAELKRAEEVAEQCGDTERLVEVLSWRGTVLTDPEGDEMSIRAGEIAARLPLSYETVVARQMAAMRQMMRGDIAEAERRIDALCEEVRQSSMVRELAQVLVSAGIILSRAGRCADALVAGHTCLRLSADVEVSQGPALLVAATVEIHGGSVEAAAGYAERGLQACLAAGDEDWLRSMSAIMGVVQHMRGDATAAVASMRQAHDLEQRLSRVEPGAVLWHADYVEALVATGARAEAATVLNDIRGHALRLDRTPTLLGLDRAEAVLVAATREARDGVAALRESIDRWADHPYPLELARAWHTLGILERRAHRRAAARAALTEAVRRYQAIGAAPWLAIAESELLRLDGARAAGLSDTERRIVELVRAGATNREIARSLFLSIKAVEANLTRLYRRLGVRNRAQLARMLDQTLGD</sequence>
<evidence type="ECO:0000259" key="4">
    <source>
        <dbReference type="PROSITE" id="PS50043"/>
    </source>
</evidence>
<name>A0A8J3YVP9_9ACTN</name>
<dbReference type="GO" id="GO:0004016">
    <property type="term" value="F:adenylate cyclase activity"/>
    <property type="evidence" value="ECO:0007669"/>
    <property type="project" value="TreeGrafter"/>
</dbReference>
<evidence type="ECO:0000256" key="2">
    <source>
        <dbReference type="ARBA" id="ARBA00022840"/>
    </source>
</evidence>
<dbReference type="PRINTS" id="PR00038">
    <property type="entry name" value="HTHLUXR"/>
</dbReference>
<evidence type="ECO:0000313" key="5">
    <source>
        <dbReference type="EMBL" id="GIJ51542.1"/>
    </source>
</evidence>
<accession>A0A8J3YVP9</accession>
<dbReference type="SMART" id="SM00421">
    <property type="entry name" value="HTH_LUXR"/>
    <property type="match status" value="1"/>
</dbReference>